<reference evidence="1" key="1">
    <citation type="submission" date="2018-05" db="EMBL/GenBank/DDBJ databases">
        <authorList>
            <person name="Lanie J.A."/>
            <person name="Ng W.-L."/>
            <person name="Kazmierczak K.M."/>
            <person name="Andrzejewski T.M."/>
            <person name="Davidsen T.M."/>
            <person name="Wayne K.J."/>
            <person name="Tettelin H."/>
            <person name="Glass J.I."/>
            <person name="Rusch D."/>
            <person name="Podicherti R."/>
            <person name="Tsui H.-C.T."/>
            <person name="Winkler M.E."/>
        </authorList>
    </citation>
    <scope>NUCLEOTIDE SEQUENCE</scope>
</reference>
<dbReference type="AlphaFoldDB" id="A0A381YHT8"/>
<proteinExistence type="predicted"/>
<accession>A0A381YHT8</accession>
<protein>
    <submittedName>
        <fullName evidence="1">Uncharacterized protein</fullName>
    </submittedName>
</protein>
<gene>
    <name evidence="1" type="ORF">METZ01_LOCUS129428</name>
</gene>
<name>A0A381YHT8_9ZZZZ</name>
<sequence>MPLGKNTHKLGNLTDKDINFPKHLTPEIVHTALFVHNAHDKAETITRVKFCTKQIGEQAMSYAMAILVLPWLMEQGKDSTLYKDFIASRKKTIN</sequence>
<evidence type="ECO:0000313" key="1">
    <source>
        <dbReference type="EMBL" id="SVA76574.1"/>
    </source>
</evidence>
<organism evidence="1">
    <name type="scientific">marine metagenome</name>
    <dbReference type="NCBI Taxonomy" id="408172"/>
    <lineage>
        <taxon>unclassified sequences</taxon>
        <taxon>metagenomes</taxon>
        <taxon>ecological metagenomes</taxon>
    </lineage>
</organism>
<dbReference type="EMBL" id="UINC01018267">
    <property type="protein sequence ID" value="SVA76574.1"/>
    <property type="molecule type" value="Genomic_DNA"/>
</dbReference>